<feature type="chain" id="PRO_5043404357" description="Kazal-like domain-containing protein" evidence="2">
    <location>
        <begin position="21"/>
        <end position="132"/>
    </location>
</feature>
<dbReference type="InterPro" id="IPR002350">
    <property type="entry name" value="Kazal_dom"/>
</dbReference>
<evidence type="ECO:0000313" key="4">
    <source>
        <dbReference type="EMBL" id="CAI5744421.1"/>
    </source>
</evidence>
<evidence type="ECO:0000256" key="2">
    <source>
        <dbReference type="SAM" id="SignalP"/>
    </source>
</evidence>
<protein>
    <recommendedName>
        <fullName evidence="3">Kazal-like domain-containing protein</fullName>
    </recommendedName>
</protein>
<feature type="signal peptide" evidence="2">
    <location>
        <begin position="1"/>
        <end position="20"/>
    </location>
</feature>
<name>A0AAV0V5E3_9STRA</name>
<accession>A0AAV0V5E3</accession>
<dbReference type="SUPFAM" id="SSF100895">
    <property type="entry name" value="Kazal-type serine protease inhibitors"/>
    <property type="match status" value="1"/>
</dbReference>
<evidence type="ECO:0000256" key="1">
    <source>
        <dbReference type="SAM" id="MobiDB-lite"/>
    </source>
</evidence>
<reference evidence="4" key="1">
    <citation type="submission" date="2022-12" db="EMBL/GenBank/DDBJ databases">
        <authorList>
            <person name="Webb A."/>
        </authorList>
    </citation>
    <scope>NUCLEOTIDE SEQUENCE</scope>
    <source>
        <strain evidence="4">Pd1</strain>
    </source>
</reference>
<organism evidence="4 5">
    <name type="scientific">Peronospora destructor</name>
    <dbReference type="NCBI Taxonomy" id="86335"/>
    <lineage>
        <taxon>Eukaryota</taxon>
        <taxon>Sar</taxon>
        <taxon>Stramenopiles</taxon>
        <taxon>Oomycota</taxon>
        <taxon>Peronosporomycetes</taxon>
        <taxon>Peronosporales</taxon>
        <taxon>Peronosporaceae</taxon>
        <taxon>Peronospora</taxon>
    </lineage>
</organism>
<dbReference type="InterPro" id="IPR036058">
    <property type="entry name" value="Kazal_dom_sf"/>
</dbReference>
<sequence length="132" mass="15202">MKLLFAAFVVVTLLSLVVKALDRYKLLEVVVTCTAITNRHHYDEAALERKERQCKRHHTQNGNDSGDEVCGSNGKKYKNRNEFNLHKCLRKVQEGTVMTVMDMEFCKNSKREDMEHVEDENDSSKPDTQLGN</sequence>
<dbReference type="EMBL" id="CANTFM010002096">
    <property type="protein sequence ID" value="CAI5744421.1"/>
    <property type="molecule type" value="Genomic_DNA"/>
</dbReference>
<evidence type="ECO:0000313" key="5">
    <source>
        <dbReference type="Proteomes" id="UP001162029"/>
    </source>
</evidence>
<dbReference type="Proteomes" id="UP001162029">
    <property type="component" value="Unassembled WGS sequence"/>
</dbReference>
<feature type="domain" description="Kazal-like" evidence="3">
    <location>
        <begin position="64"/>
        <end position="95"/>
    </location>
</feature>
<dbReference type="Gene3D" id="3.30.60.30">
    <property type="match status" value="1"/>
</dbReference>
<keyword evidence="5" id="KW-1185">Reference proteome</keyword>
<keyword evidence="2" id="KW-0732">Signal</keyword>
<evidence type="ECO:0000259" key="3">
    <source>
        <dbReference type="Pfam" id="PF07648"/>
    </source>
</evidence>
<dbReference type="Pfam" id="PF07648">
    <property type="entry name" value="Kazal_2"/>
    <property type="match status" value="1"/>
</dbReference>
<dbReference type="AlphaFoldDB" id="A0AAV0V5E3"/>
<comment type="caution">
    <text evidence="4">The sequence shown here is derived from an EMBL/GenBank/DDBJ whole genome shotgun (WGS) entry which is preliminary data.</text>
</comment>
<proteinExistence type="predicted"/>
<gene>
    <name evidence="4" type="ORF">PDE001_LOCUS9569</name>
</gene>
<feature type="region of interest" description="Disordered" evidence="1">
    <location>
        <begin position="111"/>
        <end position="132"/>
    </location>
</feature>